<protein>
    <recommendedName>
        <fullName evidence="2">ARID domain-containing protein</fullName>
    </recommendedName>
</protein>
<dbReference type="Gene3D" id="3.10.390.10">
    <property type="entry name" value="SAND domain-like"/>
    <property type="match status" value="1"/>
</dbReference>
<gene>
    <name evidence="3" type="ORF">WJX84_010322</name>
</gene>
<name>A0AAW1T2C0_9CHLO</name>
<comment type="caution">
    <text evidence="3">The sequence shown here is derived from an EMBL/GenBank/DDBJ whole genome shotgun (WGS) entry which is preliminary data.</text>
</comment>
<keyword evidence="4" id="KW-1185">Reference proteome</keyword>
<dbReference type="InterPro" id="IPR001606">
    <property type="entry name" value="ARID_dom"/>
</dbReference>
<dbReference type="CDD" id="cd16100">
    <property type="entry name" value="ARID"/>
    <property type="match status" value="1"/>
</dbReference>
<dbReference type="InterPro" id="IPR010919">
    <property type="entry name" value="SAND-like_dom_sf"/>
</dbReference>
<accession>A0AAW1T2C0</accession>
<feature type="compositionally biased region" description="Low complexity" evidence="1">
    <location>
        <begin position="152"/>
        <end position="164"/>
    </location>
</feature>
<dbReference type="SUPFAM" id="SSF63763">
    <property type="entry name" value="SAND domain-like"/>
    <property type="match status" value="1"/>
</dbReference>
<feature type="domain" description="ARID" evidence="2">
    <location>
        <begin position="275"/>
        <end position="363"/>
    </location>
</feature>
<dbReference type="Proteomes" id="UP001485043">
    <property type="component" value="Unassembled WGS sequence"/>
</dbReference>
<dbReference type="SMART" id="SM00258">
    <property type="entry name" value="SAND"/>
    <property type="match status" value="1"/>
</dbReference>
<dbReference type="Gene3D" id="1.10.150.60">
    <property type="entry name" value="ARID DNA-binding domain"/>
    <property type="match status" value="1"/>
</dbReference>
<evidence type="ECO:0000313" key="4">
    <source>
        <dbReference type="Proteomes" id="UP001485043"/>
    </source>
</evidence>
<dbReference type="PROSITE" id="PS51011">
    <property type="entry name" value="ARID"/>
    <property type="match status" value="1"/>
</dbReference>
<sequence length="413" mass="45137">MHQYWPPLRTTDHQISSGEHRGQYQLHNTFGVPHPSARPPESSPSMTSSASGGAHSSLGYPSGLEKLDIICGTARGTLLLQRARILHEGREISPTDFERVGGRATTKKWKTSVRVMEEDGQIGQTLGDWLAENHLDMRGRQLYKAGERPPDRSGSPGTSRRTSPIAMASPVEILNHAGQRNLGMLPGDPTMGELPFEMPARMDVGGPEPELIDIGVMSHSELMDMSAGSRDADLLAGLFSHPPGVAPGRQAYITGQEPSKRQKVVQQSLGIDERTVQMGEYLDGQRADPPWGAFGHRNVPTIGGREVDLRGLWRCCKEQGGFEQTCKARRWSKVATELGITNHGHNCRLNYKTYLLGVEQQQRLAERTTIPAADHDGASGPVGRFGLPTATLHGSSLRHSHSAHAALDNVTWR</sequence>
<reference evidence="3 4" key="1">
    <citation type="journal article" date="2024" name="Nat. Commun.">
        <title>Phylogenomics reveals the evolutionary origins of lichenization in chlorophyte algae.</title>
        <authorList>
            <person name="Puginier C."/>
            <person name="Libourel C."/>
            <person name="Otte J."/>
            <person name="Skaloud P."/>
            <person name="Haon M."/>
            <person name="Grisel S."/>
            <person name="Petersen M."/>
            <person name="Berrin J.G."/>
            <person name="Delaux P.M."/>
            <person name="Dal Grande F."/>
            <person name="Keller J."/>
        </authorList>
    </citation>
    <scope>NUCLEOTIDE SEQUENCE [LARGE SCALE GENOMIC DNA]</scope>
    <source>
        <strain evidence="3 4">SAG 2523</strain>
    </source>
</reference>
<evidence type="ECO:0000259" key="2">
    <source>
        <dbReference type="PROSITE" id="PS51011"/>
    </source>
</evidence>
<dbReference type="SMART" id="SM00501">
    <property type="entry name" value="BRIGHT"/>
    <property type="match status" value="1"/>
</dbReference>
<dbReference type="Pfam" id="PF01342">
    <property type="entry name" value="SAND"/>
    <property type="match status" value="1"/>
</dbReference>
<dbReference type="SMART" id="SM01014">
    <property type="entry name" value="ARID"/>
    <property type="match status" value="1"/>
</dbReference>
<dbReference type="Pfam" id="PF01388">
    <property type="entry name" value="ARID"/>
    <property type="match status" value="1"/>
</dbReference>
<dbReference type="InterPro" id="IPR036431">
    <property type="entry name" value="ARID_dom_sf"/>
</dbReference>
<feature type="compositionally biased region" description="Low complexity" evidence="1">
    <location>
        <begin position="43"/>
        <end position="57"/>
    </location>
</feature>
<evidence type="ECO:0000313" key="3">
    <source>
        <dbReference type="EMBL" id="KAK9863273.1"/>
    </source>
</evidence>
<feature type="region of interest" description="Disordered" evidence="1">
    <location>
        <begin position="143"/>
        <end position="165"/>
    </location>
</feature>
<evidence type="ECO:0000256" key="1">
    <source>
        <dbReference type="SAM" id="MobiDB-lite"/>
    </source>
</evidence>
<dbReference type="SUPFAM" id="SSF46774">
    <property type="entry name" value="ARID-like"/>
    <property type="match status" value="1"/>
</dbReference>
<feature type="region of interest" description="Disordered" evidence="1">
    <location>
        <begin position="26"/>
        <end position="57"/>
    </location>
</feature>
<dbReference type="GO" id="GO:0003677">
    <property type="term" value="F:DNA binding"/>
    <property type="evidence" value="ECO:0007669"/>
    <property type="project" value="InterPro"/>
</dbReference>
<proteinExistence type="predicted"/>
<dbReference type="EMBL" id="JALJOV010000495">
    <property type="protein sequence ID" value="KAK9863273.1"/>
    <property type="molecule type" value="Genomic_DNA"/>
</dbReference>
<dbReference type="AlphaFoldDB" id="A0AAW1T2C0"/>
<organism evidence="3 4">
    <name type="scientific">Apatococcus fuscideae</name>
    <dbReference type="NCBI Taxonomy" id="2026836"/>
    <lineage>
        <taxon>Eukaryota</taxon>
        <taxon>Viridiplantae</taxon>
        <taxon>Chlorophyta</taxon>
        <taxon>core chlorophytes</taxon>
        <taxon>Trebouxiophyceae</taxon>
        <taxon>Chlorellales</taxon>
        <taxon>Chlorellaceae</taxon>
        <taxon>Apatococcus</taxon>
    </lineage>
</organism>
<dbReference type="InterPro" id="IPR000770">
    <property type="entry name" value="SAND_dom"/>
</dbReference>